<evidence type="ECO:0000313" key="1">
    <source>
        <dbReference type="EMBL" id="NYE07484.1"/>
    </source>
</evidence>
<comment type="caution">
    <text evidence="1">The sequence shown here is derived from an EMBL/GenBank/DDBJ whole genome shotgun (WGS) entry which is preliminary data.</text>
</comment>
<name>A0A852TK64_9BACI</name>
<gene>
    <name evidence="1" type="ORF">F4694_004295</name>
</gene>
<organism evidence="1 2">
    <name type="scientific">Neobacillus niacini</name>
    <dbReference type="NCBI Taxonomy" id="86668"/>
    <lineage>
        <taxon>Bacteria</taxon>
        <taxon>Bacillati</taxon>
        <taxon>Bacillota</taxon>
        <taxon>Bacilli</taxon>
        <taxon>Bacillales</taxon>
        <taxon>Bacillaceae</taxon>
        <taxon>Neobacillus</taxon>
    </lineage>
</organism>
<reference evidence="2" key="1">
    <citation type="submission" date="2020-07" db="EMBL/GenBank/DDBJ databases">
        <authorList>
            <person name="Partida-Martinez L."/>
            <person name="Huntemann M."/>
            <person name="Clum A."/>
            <person name="Wang J."/>
            <person name="Palaniappan K."/>
            <person name="Ritter S."/>
            <person name="Chen I.-M."/>
            <person name="Stamatis D."/>
            <person name="Reddy T."/>
            <person name="O'Malley R."/>
            <person name="Daum C."/>
            <person name="Shapiro N."/>
            <person name="Ivanova N."/>
            <person name="Kyrpides N."/>
            <person name="Woyke T."/>
        </authorList>
    </citation>
    <scope>NUCLEOTIDE SEQUENCE [LARGE SCALE GENOMIC DNA]</scope>
    <source>
        <strain evidence="2">AT2.8</strain>
    </source>
</reference>
<proteinExistence type="predicted"/>
<sequence length="30" mass="3618">MRKGNEQKQLSPWGTWNDTLLKERLDEGWT</sequence>
<dbReference type="EMBL" id="JACCBX010000009">
    <property type="protein sequence ID" value="NYE07484.1"/>
    <property type="molecule type" value="Genomic_DNA"/>
</dbReference>
<dbReference type="AlphaFoldDB" id="A0A852TK64"/>
<dbReference type="Proteomes" id="UP000548423">
    <property type="component" value="Unassembled WGS sequence"/>
</dbReference>
<evidence type="ECO:0000313" key="2">
    <source>
        <dbReference type="Proteomes" id="UP000548423"/>
    </source>
</evidence>
<protein>
    <submittedName>
        <fullName evidence="1">Uncharacterized protein</fullName>
    </submittedName>
</protein>
<accession>A0A852TK64</accession>
<reference evidence="2" key="2">
    <citation type="submission" date="2020-08" db="EMBL/GenBank/DDBJ databases">
        <title>The Agave Microbiome: Exploring the role of microbial communities in plant adaptations to desert environments.</title>
        <authorList>
            <person name="Partida-Martinez L.P."/>
        </authorList>
    </citation>
    <scope>NUCLEOTIDE SEQUENCE [LARGE SCALE GENOMIC DNA]</scope>
    <source>
        <strain evidence="2">AT2.8</strain>
    </source>
</reference>